<evidence type="ECO:0000256" key="4">
    <source>
        <dbReference type="ARBA" id="ARBA00014689"/>
    </source>
</evidence>
<keyword evidence="7 17" id="KW-0812">Transmembrane</keyword>
<dbReference type="PANTHER" id="PTHR36835:SF1">
    <property type="entry name" value="CYTOCHROME BO(3) UBIQUINOL OXIDASE SUBUNIT 4"/>
    <property type="match status" value="1"/>
</dbReference>
<dbReference type="Proteomes" id="UP000618591">
    <property type="component" value="Unassembled WGS sequence"/>
</dbReference>
<gene>
    <name evidence="18" type="primary">qoxD</name>
    <name evidence="18" type="ORF">GCM10011395_34490</name>
</gene>
<dbReference type="NCBIfam" id="TIGR02847">
    <property type="entry name" value="CyoD"/>
    <property type="match status" value="1"/>
</dbReference>
<evidence type="ECO:0000256" key="17">
    <source>
        <dbReference type="SAM" id="Phobius"/>
    </source>
</evidence>
<evidence type="ECO:0000256" key="5">
    <source>
        <dbReference type="ARBA" id="ARBA00022448"/>
    </source>
</evidence>
<evidence type="ECO:0000256" key="16">
    <source>
        <dbReference type="ARBA" id="ARBA00032185"/>
    </source>
</evidence>
<dbReference type="InterPro" id="IPR050968">
    <property type="entry name" value="Cytochrome_c_oxidase_bac_sub4"/>
</dbReference>
<evidence type="ECO:0000256" key="2">
    <source>
        <dbReference type="ARBA" id="ARBA00008079"/>
    </source>
</evidence>
<evidence type="ECO:0000256" key="7">
    <source>
        <dbReference type="ARBA" id="ARBA00022692"/>
    </source>
</evidence>
<evidence type="ECO:0000256" key="13">
    <source>
        <dbReference type="ARBA" id="ARBA00030071"/>
    </source>
</evidence>
<dbReference type="Pfam" id="PF03626">
    <property type="entry name" value="COX4_pro"/>
    <property type="match status" value="1"/>
</dbReference>
<organism evidence="18 19">
    <name type="scientific">Sphingomonas psychrolutea</name>
    <dbReference type="NCBI Taxonomy" id="1259676"/>
    <lineage>
        <taxon>Bacteria</taxon>
        <taxon>Pseudomonadati</taxon>
        <taxon>Pseudomonadota</taxon>
        <taxon>Alphaproteobacteria</taxon>
        <taxon>Sphingomonadales</taxon>
        <taxon>Sphingomonadaceae</taxon>
        <taxon>Sphingomonas</taxon>
    </lineage>
</organism>
<comment type="similarity">
    <text evidence="2">Belongs to the cytochrome c oxidase bacterial subunit 4 family.</text>
</comment>
<name>A0ABQ1H8G5_9SPHN</name>
<keyword evidence="6" id="KW-1003">Cell membrane</keyword>
<dbReference type="InterPro" id="IPR005171">
    <property type="entry name" value="Cyt_c_oxidase_su4_prok"/>
</dbReference>
<comment type="subunit">
    <text evidence="3">Heterooctamer of two A chains, two B chains, two C chains and two D chains.</text>
</comment>
<protein>
    <recommendedName>
        <fullName evidence="4">Cytochrome bo(3) ubiquinol oxidase subunit 4</fullName>
    </recommendedName>
    <alternativeName>
        <fullName evidence="16">Cytochrome o ubiquinol oxidase subunit 4</fullName>
    </alternativeName>
    <alternativeName>
        <fullName evidence="13">Oxidase bo(3) subunit 4</fullName>
    </alternativeName>
    <alternativeName>
        <fullName evidence="14">Ubiquinol oxidase polypeptide IV</fullName>
    </alternativeName>
    <alternativeName>
        <fullName evidence="15">Ubiquinol oxidase subunit 4</fullName>
    </alternativeName>
</protein>
<evidence type="ECO:0000256" key="11">
    <source>
        <dbReference type="ARBA" id="ARBA00023136"/>
    </source>
</evidence>
<keyword evidence="10" id="KW-0560">Oxidoreductase</keyword>
<evidence type="ECO:0000256" key="10">
    <source>
        <dbReference type="ARBA" id="ARBA00023002"/>
    </source>
</evidence>
<evidence type="ECO:0000313" key="18">
    <source>
        <dbReference type="EMBL" id="GGA61247.1"/>
    </source>
</evidence>
<feature type="transmembrane region" description="Helical" evidence="17">
    <location>
        <begin position="27"/>
        <end position="45"/>
    </location>
</feature>
<dbReference type="RefSeq" id="WP_188449720.1">
    <property type="nucleotide sequence ID" value="NZ_BMDW01000031.1"/>
</dbReference>
<keyword evidence="5" id="KW-0813">Transport</keyword>
<dbReference type="EMBL" id="BMDW01000031">
    <property type="protein sequence ID" value="GGA61247.1"/>
    <property type="molecule type" value="Genomic_DNA"/>
</dbReference>
<sequence>MSADTLTPAAAHDDHGDAAPHGTLRGYLIGFVLSVVLTAIPFALVMTGRLDATTTAIVVLGMALVQIVVHMVFFLHMTTRAEGGWSFLALMFTLVVVVVTLSGSIWVMYHMNANMMPMSAATMSQQ</sequence>
<reference evidence="19" key="1">
    <citation type="journal article" date="2019" name="Int. J. Syst. Evol. Microbiol.">
        <title>The Global Catalogue of Microorganisms (GCM) 10K type strain sequencing project: providing services to taxonomists for standard genome sequencing and annotation.</title>
        <authorList>
            <consortium name="The Broad Institute Genomics Platform"/>
            <consortium name="The Broad Institute Genome Sequencing Center for Infectious Disease"/>
            <person name="Wu L."/>
            <person name="Ma J."/>
        </authorList>
    </citation>
    <scope>NUCLEOTIDE SEQUENCE [LARGE SCALE GENOMIC DNA]</scope>
    <source>
        <strain evidence="19">CGMCC 1.10106</strain>
    </source>
</reference>
<comment type="subcellular location">
    <subcellularLocation>
        <location evidence="1">Cell membrane</location>
        <topology evidence="1">Multi-pass membrane protein</topology>
    </subcellularLocation>
</comment>
<feature type="transmembrane region" description="Helical" evidence="17">
    <location>
        <begin position="87"/>
        <end position="109"/>
    </location>
</feature>
<evidence type="ECO:0000313" key="19">
    <source>
        <dbReference type="Proteomes" id="UP000618591"/>
    </source>
</evidence>
<comment type="caution">
    <text evidence="18">The sequence shown here is derived from an EMBL/GenBank/DDBJ whole genome shotgun (WGS) entry which is preliminary data.</text>
</comment>
<evidence type="ECO:0000256" key="9">
    <source>
        <dbReference type="ARBA" id="ARBA00022989"/>
    </source>
</evidence>
<evidence type="ECO:0000256" key="6">
    <source>
        <dbReference type="ARBA" id="ARBA00022475"/>
    </source>
</evidence>
<dbReference type="PANTHER" id="PTHR36835">
    <property type="entry name" value="CYTOCHROME BO(3) UBIQUINOL OXIDASE SUBUNIT 4"/>
    <property type="match status" value="1"/>
</dbReference>
<evidence type="ECO:0000256" key="14">
    <source>
        <dbReference type="ARBA" id="ARBA00030211"/>
    </source>
</evidence>
<keyword evidence="8" id="KW-0249">Electron transport</keyword>
<keyword evidence="9 17" id="KW-1133">Transmembrane helix</keyword>
<accession>A0ABQ1H8G5</accession>
<keyword evidence="11 17" id="KW-0472">Membrane</keyword>
<keyword evidence="19" id="KW-1185">Reference proteome</keyword>
<comment type="function">
    <text evidence="12">Cytochrome bo(3) ubiquinol terminal oxidase is the component of the aerobic respiratory chain of E.coli that predominates when cells are grown at high aeration. Has proton pump activity across the membrane in addition to electron transfer, pumping 2 protons/electron.</text>
</comment>
<evidence type="ECO:0000256" key="12">
    <source>
        <dbReference type="ARBA" id="ARBA00025694"/>
    </source>
</evidence>
<evidence type="ECO:0000256" key="15">
    <source>
        <dbReference type="ARBA" id="ARBA00031887"/>
    </source>
</evidence>
<dbReference type="InterPro" id="IPR014210">
    <property type="entry name" value="Cyt_o_ubiqinol_oxidase_su4"/>
</dbReference>
<feature type="transmembrane region" description="Helical" evidence="17">
    <location>
        <begin position="57"/>
        <end position="75"/>
    </location>
</feature>
<evidence type="ECO:0000256" key="8">
    <source>
        <dbReference type="ARBA" id="ARBA00022982"/>
    </source>
</evidence>
<evidence type="ECO:0000256" key="3">
    <source>
        <dbReference type="ARBA" id="ARBA00011700"/>
    </source>
</evidence>
<proteinExistence type="inferred from homology"/>
<evidence type="ECO:0000256" key="1">
    <source>
        <dbReference type="ARBA" id="ARBA00004651"/>
    </source>
</evidence>